<name>A0A7X0DVG6_RHILE</name>
<feature type="signal peptide" evidence="2">
    <location>
        <begin position="1"/>
        <end position="17"/>
    </location>
</feature>
<protein>
    <submittedName>
        <fullName evidence="3">Uncharacterized protein</fullName>
    </submittedName>
</protein>
<feature type="chain" id="PRO_5031246797" evidence="2">
    <location>
        <begin position="18"/>
        <end position="171"/>
    </location>
</feature>
<organism evidence="3 4">
    <name type="scientific">Rhizobium leguminosarum</name>
    <dbReference type="NCBI Taxonomy" id="384"/>
    <lineage>
        <taxon>Bacteria</taxon>
        <taxon>Pseudomonadati</taxon>
        <taxon>Pseudomonadota</taxon>
        <taxon>Alphaproteobacteria</taxon>
        <taxon>Hyphomicrobiales</taxon>
        <taxon>Rhizobiaceae</taxon>
        <taxon>Rhizobium/Agrobacterium group</taxon>
        <taxon>Rhizobium</taxon>
    </lineage>
</organism>
<keyword evidence="1" id="KW-0472">Membrane</keyword>
<feature type="transmembrane region" description="Helical" evidence="1">
    <location>
        <begin position="6"/>
        <end position="30"/>
    </location>
</feature>
<gene>
    <name evidence="3" type="ORF">GGE66_005561</name>
</gene>
<evidence type="ECO:0000256" key="1">
    <source>
        <dbReference type="SAM" id="Phobius"/>
    </source>
</evidence>
<keyword evidence="1" id="KW-0812">Transmembrane</keyword>
<comment type="caution">
    <text evidence="3">The sequence shown here is derived from an EMBL/GenBank/DDBJ whole genome shotgun (WGS) entry which is preliminary data.</text>
</comment>
<evidence type="ECO:0000256" key="2">
    <source>
        <dbReference type="SAM" id="SignalP"/>
    </source>
</evidence>
<keyword evidence="2" id="KW-0732">Signal</keyword>
<accession>A0A7X0DVG6</accession>
<evidence type="ECO:0000313" key="4">
    <source>
        <dbReference type="Proteomes" id="UP000517187"/>
    </source>
</evidence>
<sequence>MKLSKVIVLVVSTFTLAAVANIAIVTWPALSSKSQDPRNKKVGLYTYYRYGVDPRSIVLDMWSLSPDAAMVDVDRVLFDTAEVFKDREYSEIFLAYHGEARFILDGIYFKKLGEERRWQNPVYTIRTLTENVKRTDGGNAFGTWTGGLLGVMNKQMEDHGDFHRQWYLKDL</sequence>
<reference evidence="3 4" key="1">
    <citation type="submission" date="2020-08" db="EMBL/GenBank/DDBJ databases">
        <title>Genomic Encyclopedia of Type Strains, Phase IV (KMG-V): Genome sequencing to study the core and pangenomes of soil and plant-associated prokaryotes.</title>
        <authorList>
            <person name="Whitman W."/>
        </authorList>
    </citation>
    <scope>NUCLEOTIDE SEQUENCE [LARGE SCALE GENOMIC DNA]</scope>
    <source>
        <strain evidence="3 4">SEMIA 4011</strain>
    </source>
</reference>
<dbReference type="RefSeq" id="WP_184696942.1">
    <property type="nucleotide sequence ID" value="NZ_JACIIJ010000016.1"/>
</dbReference>
<proteinExistence type="predicted"/>
<keyword evidence="1" id="KW-1133">Transmembrane helix</keyword>
<dbReference type="EMBL" id="JACIIJ010000016">
    <property type="protein sequence ID" value="MBB6224546.1"/>
    <property type="molecule type" value="Genomic_DNA"/>
</dbReference>
<dbReference type="AlphaFoldDB" id="A0A7X0DVG6"/>
<dbReference type="Proteomes" id="UP000517187">
    <property type="component" value="Unassembled WGS sequence"/>
</dbReference>
<evidence type="ECO:0000313" key="3">
    <source>
        <dbReference type="EMBL" id="MBB6224546.1"/>
    </source>
</evidence>